<dbReference type="Proteomes" id="UP000027336">
    <property type="component" value="Unassembled WGS sequence"/>
</dbReference>
<dbReference type="PATRIC" id="fig|685782.3.peg.546"/>
<dbReference type="SUPFAM" id="SSF103515">
    <property type="entry name" value="Autotransporter"/>
    <property type="match status" value="1"/>
</dbReference>
<dbReference type="NCBIfam" id="TIGR01414">
    <property type="entry name" value="autotrans_barl"/>
    <property type="match status" value="1"/>
</dbReference>
<evidence type="ECO:0000313" key="4">
    <source>
        <dbReference type="Proteomes" id="UP000027336"/>
    </source>
</evidence>
<name>A0A067W928_9HYPH</name>
<comment type="caution">
    <text evidence="3">The sequence shown here is derived from an EMBL/GenBank/DDBJ whole genome shotgun (WGS) entry which is preliminary data.</text>
</comment>
<dbReference type="Pfam" id="PF03797">
    <property type="entry name" value="Autotransporter"/>
    <property type="match status" value="1"/>
</dbReference>
<feature type="compositionally biased region" description="Basic and acidic residues" evidence="1">
    <location>
        <begin position="575"/>
        <end position="593"/>
    </location>
</feature>
<proteinExistence type="predicted"/>
<dbReference type="SUPFAM" id="SSF51126">
    <property type="entry name" value="Pectin lyase-like"/>
    <property type="match status" value="1"/>
</dbReference>
<dbReference type="GO" id="GO:0019867">
    <property type="term" value="C:outer membrane"/>
    <property type="evidence" value="ECO:0007669"/>
    <property type="project" value="InterPro"/>
</dbReference>
<dbReference type="OrthoDB" id="7922675at2"/>
<dbReference type="InterPro" id="IPR005546">
    <property type="entry name" value="Autotransporte_beta"/>
</dbReference>
<dbReference type="Gene3D" id="2.40.128.130">
    <property type="entry name" value="Autotransporter beta-domain"/>
    <property type="match status" value="1"/>
</dbReference>
<keyword evidence="4" id="KW-1185">Reference proteome</keyword>
<dbReference type="SMART" id="SM00869">
    <property type="entry name" value="Autotransporter"/>
    <property type="match status" value="1"/>
</dbReference>
<sequence>MIKVFNSYLYFFTATIFCFFQNSVKSTPNHSSECDENNVDSTLTYKCTNSGEKIINNKNFQAIIAEGKGVNINGTNITLGGVDKMPKKAGKIKSNIYGVDVLKEGKVVLTQSVVSNTHVALNVSNGIIGMYNGVIKESNIAVQALGKPTNVILINPQIETKDGKASLVSMRGANVEVKSGGLINFTNSNGAYTALGGKVTFDSTHITGTGMTKEQKNYAVFYIDQGGYIDFKNGNINVINAFGLLIDNTVATSNSISLDSLDENLQTDKSNINMTKANIEGATIEVKGDEFYGIYFRGENPAGNTIERVDNAIAGVKEDKKNLDIADIKFPIRLVNLKDTKLNVVGGSAIYSTGAAGGNLSLFNSSISADHLLLMAEKKSSVLVLADNSLLTGGSHVDESSTAEFYLSGNSVWFLTQTKQKNSQDLDNFYISVLGLDNSSINFKRFKSPEAYNYKTLHIGKGGGDVYIAKNNAQIHLNVSLSFNGSFDSQKTDRVLIHGNVCGETTIDIQAISENRRGNVSISTNNIGNTQGISLIQVSGKAQEDSFKLKGDYITVDASPYRYKLFAYGPNSKLGRSDPRQKLVGKNEEKEGKPNNNFWDYRLQSEYISPSEPELEPVPPVPSPEPLPPSPKPAPAPAPEPPVPSEPEDPIKPDLPVKRVPAVVPQLPSYLLLPHALFHTGLVDVSNQHELLEIMQSAFHEAAKKRKTNFFIRGYGSNHSYTSNLSVFEYGYGADLDYNNATAGIVFNTLESKDSASSFGVMGGYGQLSLHPRAVKHSQKSVFDKWSGKLYANLDHDTGFYANGFLSYDFFKGDVVTLSRGKTAELKGRLLNAALSGGQAIITGYHGFILEPQLQVIYQSLLFDEARDIDRFDIDLGKHDQLIGRIGGRLIKAFASSEKGHVVSFYSKLHVAHSYEKKRIVHFKDAFQLGAFGSTVETGAGVHAQLSNAIALHGDLLYQHKLTKAGFSGISVSGGLRYQF</sequence>
<feature type="compositionally biased region" description="Pro residues" evidence="1">
    <location>
        <begin position="616"/>
        <end position="645"/>
    </location>
</feature>
<dbReference type="EMBL" id="AHPK01000004">
    <property type="protein sequence ID" value="KEC56490.1"/>
    <property type="molecule type" value="Genomic_DNA"/>
</dbReference>
<accession>A0A067W928</accession>
<gene>
    <name evidence="3" type="ORF">O99_00528</name>
</gene>
<dbReference type="Gene3D" id="2.160.20.20">
    <property type="match status" value="1"/>
</dbReference>
<dbReference type="InterPro" id="IPR012332">
    <property type="entry name" value="Autotransporter_pectin_lyase_C"/>
</dbReference>
<dbReference type="InterPro" id="IPR011050">
    <property type="entry name" value="Pectin_lyase_fold/virulence"/>
</dbReference>
<dbReference type="HOGENOM" id="CLU_007596_2_0_5"/>
<dbReference type="PROSITE" id="PS51208">
    <property type="entry name" value="AUTOTRANSPORTER"/>
    <property type="match status" value="1"/>
</dbReference>
<dbReference type="eggNOG" id="COG3468">
    <property type="taxonomic scope" value="Bacteria"/>
</dbReference>
<reference evidence="3 4" key="1">
    <citation type="submission" date="2012-04" db="EMBL/GenBank/DDBJ databases">
        <title>The Genome Sequence of Bartonella rochalimae BMGH.</title>
        <authorList>
            <consortium name="The Broad Institute Genome Sequencing Platform"/>
            <consortium name="The Broad Institute Genome Sequencing Center for Infectious Disease"/>
            <person name="Feldgarden M."/>
            <person name="Kirby J."/>
            <person name="Kosoy M."/>
            <person name="Birtles R."/>
            <person name="Probert W.S."/>
            <person name="Chiaraviglio L."/>
            <person name="Walker B."/>
            <person name="Young S.K."/>
            <person name="Zeng Q."/>
            <person name="Gargeya S."/>
            <person name="Fitzgerald M."/>
            <person name="Haas B."/>
            <person name="Abouelleil A."/>
            <person name="Alvarado L."/>
            <person name="Arachchi H.M."/>
            <person name="Berlin A.M."/>
            <person name="Chapman S.B."/>
            <person name="Goldberg J."/>
            <person name="Griggs A."/>
            <person name="Gujja S."/>
            <person name="Hansen M."/>
            <person name="Howarth C."/>
            <person name="Imamovic A."/>
            <person name="Larimer J."/>
            <person name="McCowen C."/>
            <person name="Montmayeur A."/>
            <person name="Murphy C."/>
            <person name="Neiman D."/>
            <person name="Pearson M."/>
            <person name="Priest M."/>
            <person name="Roberts A."/>
            <person name="Saif S."/>
            <person name="Shea T."/>
            <person name="Sisk P."/>
            <person name="Sykes S."/>
            <person name="Wortman J."/>
            <person name="Nusbaum C."/>
            <person name="Birren B."/>
        </authorList>
    </citation>
    <scope>NUCLEOTIDE SEQUENCE [LARGE SCALE GENOMIC DNA]</scope>
    <source>
        <strain evidence="3 4">ATCC BAA-1498</strain>
    </source>
</reference>
<dbReference type="InterPro" id="IPR006315">
    <property type="entry name" value="OM_autotransptr_brl_dom"/>
</dbReference>
<feature type="region of interest" description="Disordered" evidence="1">
    <location>
        <begin position="574"/>
        <end position="654"/>
    </location>
</feature>
<evidence type="ECO:0000259" key="2">
    <source>
        <dbReference type="PROSITE" id="PS51208"/>
    </source>
</evidence>
<organism evidence="3 4">
    <name type="scientific">Bartonella rochalimae ATCC BAA-1498</name>
    <dbReference type="NCBI Taxonomy" id="685782"/>
    <lineage>
        <taxon>Bacteria</taxon>
        <taxon>Pseudomonadati</taxon>
        <taxon>Pseudomonadota</taxon>
        <taxon>Alphaproteobacteria</taxon>
        <taxon>Hyphomicrobiales</taxon>
        <taxon>Bartonellaceae</taxon>
        <taxon>Bartonella</taxon>
    </lineage>
</organism>
<protein>
    <submittedName>
        <fullName evidence="3">Outer membrane autotransporter barrel domain-containing protein</fullName>
    </submittedName>
</protein>
<dbReference type="AlphaFoldDB" id="A0A067W928"/>
<evidence type="ECO:0000256" key="1">
    <source>
        <dbReference type="SAM" id="MobiDB-lite"/>
    </source>
</evidence>
<feature type="domain" description="Autotransporter" evidence="2">
    <location>
        <begin position="703"/>
        <end position="980"/>
    </location>
</feature>
<evidence type="ECO:0000313" key="3">
    <source>
        <dbReference type="EMBL" id="KEC56490.1"/>
    </source>
</evidence>
<dbReference type="InterPro" id="IPR036709">
    <property type="entry name" value="Autotransporte_beta_dom_sf"/>
</dbReference>